<dbReference type="InterPro" id="IPR020850">
    <property type="entry name" value="GED_dom"/>
</dbReference>
<reference evidence="5 6" key="1">
    <citation type="journal article" date="2014" name="Proc. Natl. Acad. Sci. U.S.A.">
        <title>Trajectory and genomic determinants of fungal-pathogen speciation and host adaptation.</title>
        <authorList>
            <person name="Hu X."/>
            <person name="Xiao G."/>
            <person name="Zheng P."/>
            <person name="Shang Y."/>
            <person name="Su Y."/>
            <person name="Zhang X."/>
            <person name="Liu X."/>
            <person name="Zhan S."/>
            <person name="St Leger R.J."/>
            <person name="Wang C."/>
        </authorList>
    </citation>
    <scope>NUCLEOTIDE SEQUENCE [LARGE SCALE GENOMIC DNA]</scope>
    <source>
        <strain evidence="5 6">ARSEF 1941</strain>
    </source>
</reference>
<dbReference type="InterPro" id="IPR027417">
    <property type="entry name" value="P-loop_NTPase"/>
</dbReference>
<dbReference type="HOGENOM" id="CLU_008964_7_1_1"/>
<evidence type="ECO:0000256" key="1">
    <source>
        <dbReference type="ARBA" id="ARBA00022741"/>
    </source>
</evidence>
<dbReference type="Pfam" id="PF01031">
    <property type="entry name" value="Dynamin_M"/>
    <property type="match status" value="1"/>
</dbReference>
<feature type="domain" description="GED" evidence="3">
    <location>
        <begin position="573"/>
        <end position="664"/>
    </location>
</feature>
<organism evidence="5 6">
    <name type="scientific">Metarhizium album (strain ARSEF 1941)</name>
    <dbReference type="NCBI Taxonomy" id="1081103"/>
    <lineage>
        <taxon>Eukaryota</taxon>
        <taxon>Fungi</taxon>
        <taxon>Dikarya</taxon>
        <taxon>Ascomycota</taxon>
        <taxon>Pezizomycotina</taxon>
        <taxon>Sordariomycetes</taxon>
        <taxon>Hypocreomycetidae</taxon>
        <taxon>Hypocreales</taxon>
        <taxon>Clavicipitaceae</taxon>
        <taxon>Metarhizium</taxon>
    </lineage>
</organism>
<comment type="caution">
    <text evidence="5">The sequence shown here is derived from an EMBL/GenBank/DDBJ whole genome shotgun (WGS) entry which is preliminary data.</text>
</comment>
<dbReference type="EMBL" id="AZHE01000002">
    <property type="protein sequence ID" value="KHO00775.1"/>
    <property type="molecule type" value="Genomic_DNA"/>
</dbReference>
<keyword evidence="2" id="KW-0342">GTP-binding</keyword>
<dbReference type="Pfam" id="PF00350">
    <property type="entry name" value="Dynamin_N"/>
    <property type="match status" value="1"/>
</dbReference>
<evidence type="ECO:0000313" key="5">
    <source>
        <dbReference type="EMBL" id="KHO00775.1"/>
    </source>
</evidence>
<keyword evidence="6" id="KW-1185">Reference proteome</keyword>
<dbReference type="PANTHER" id="PTHR11566:SF149">
    <property type="entry name" value="GTPASE, PUTATIVE (AFU_ORTHOLOGUE AFUA_6G11890)-RELATED"/>
    <property type="match status" value="1"/>
</dbReference>
<dbReference type="CDD" id="cd08771">
    <property type="entry name" value="DLP_1"/>
    <property type="match status" value="1"/>
</dbReference>
<dbReference type="GO" id="GO:0000266">
    <property type="term" value="P:mitochondrial fission"/>
    <property type="evidence" value="ECO:0007669"/>
    <property type="project" value="TreeGrafter"/>
</dbReference>
<dbReference type="InterPro" id="IPR030381">
    <property type="entry name" value="G_DYNAMIN_dom"/>
</dbReference>
<dbReference type="Gene3D" id="3.40.50.300">
    <property type="entry name" value="P-loop containing nucleotide triphosphate hydrolases"/>
    <property type="match status" value="1"/>
</dbReference>
<dbReference type="RefSeq" id="XP_040681840.1">
    <property type="nucleotide sequence ID" value="XM_040820352.1"/>
</dbReference>
<dbReference type="GO" id="GO:0005525">
    <property type="term" value="F:GTP binding"/>
    <property type="evidence" value="ECO:0007669"/>
    <property type="project" value="InterPro"/>
</dbReference>
<dbReference type="PRINTS" id="PR00195">
    <property type="entry name" value="DYNAMIN"/>
</dbReference>
<dbReference type="InterPro" id="IPR022812">
    <property type="entry name" value="Dynamin"/>
</dbReference>
<dbReference type="GO" id="GO:0008017">
    <property type="term" value="F:microtubule binding"/>
    <property type="evidence" value="ECO:0007669"/>
    <property type="project" value="TreeGrafter"/>
</dbReference>
<dbReference type="InterPro" id="IPR000375">
    <property type="entry name" value="Dynamin_stalk"/>
</dbReference>
<dbReference type="GO" id="GO:0006897">
    <property type="term" value="P:endocytosis"/>
    <property type="evidence" value="ECO:0007669"/>
    <property type="project" value="TreeGrafter"/>
</dbReference>
<dbReference type="PROSITE" id="PS51718">
    <property type="entry name" value="G_DYNAMIN_2"/>
    <property type="match status" value="1"/>
</dbReference>
<dbReference type="GO" id="GO:0048312">
    <property type="term" value="P:intracellular distribution of mitochondria"/>
    <property type="evidence" value="ECO:0007669"/>
    <property type="project" value="TreeGrafter"/>
</dbReference>
<accession>A0A0B2X5S6</accession>
<dbReference type="AlphaFoldDB" id="A0A0B2X5S6"/>
<dbReference type="Proteomes" id="UP000030816">
    <property type="component" value="Unassembled WGS sequence"/>
</dbReference>
<dbReference type="SUPFAM" id="SSF52540">
    <property type="entry name" value="P-loop containing nucleoside triphosphate hydrolases"/>
    <property type="match status" value="1"/>
</dbReference>
<dbReference type="InterPro" id="IPR045063">
    <property type="entry name" value="Dynamin_N"/>
</dbReference>
<dbReference type="PANTHER" id="PTHR11566">
    <property type="entry name" value="DYNAMIN"/>
    <property type="match status" value="1"/>
</dbReference>
<name>A0A0B2X5S6_METAS</name>
<dbReference type="GO" id="GO:0005739">
    <property type="term" value="C:mitochondrion"/>
    <property type="evidence" value="ECO:0007669"/>
    <property type="project" value="TreeGrafter"/>
</dbReference>
<sequence>MAIVDLQSRDHKSLLDLIDTLRGKGVARYVPLPEIVVVGDQSAGKSSVLEAISGMSFPAKDNLCTRFATELVLRRSTNVEVKISILPETSRPMRQQEELKRFRPVVEPGTLDLSHIVEQAKLAMGITPTSKAFRNDTLRVELSGPDQPHLTMVDLPGLFQAGNSLQSDQDSETVTNMAIKYMKLPRSIILAVVSAKSDFALQQVTRLARGYDPNGHRTIGLITKPDTLDEGSESEAAYIRLARNDDVKLKLGWHVLKNRDYKMTQNKATSKERDDAEKAFFSSGPWATLDPSTVGVKTLKPRLSNLLRDQIVLQLPGLVKDVESGIKKCKRQIEKLGSPRESIVEQREYLISVSQTFSDLMKAAVNGNYTDAFFGSSKSEEGYQKRLRAVIQSLLTEIKDEMNENGCTRQIVDPEDQPDDESTILSDNQVLRSAYMEDVSKLMDRNRGCELPGTFNHLIPARSQQRAAAVESTAKRLGRFIRPAIDDLGKDLEASFQDLLRPYQNIHAITYNEALTAHVQKAQAERRRRNLKARLDESYPVEIAGSQRLTVSRQAILDMFKATEDADMKSHASSLAVDYLEAYYNVSLKKFIDDISTLGVECCLMQKLRTVFDPREIYKMSDAVLQQLAAEDPDEKLERSRLKEKLSVLDSCLAEVVSIVYKKADQKGKAQ</sequence>
<gene>
    <name evidence="5" type="ORF">MAM_01553</name>
</gene>
<evidence type="ECO:0000259" key="4">
    <source>
        <dbReference type="PROSITE" id="PS51718"/>
    </source>
</evidence>
<keyword evidence="1" id="KW-0547">Nucleotide-binding</keyword>
<dbReference type="FunFam" id="3.40.50.300:FF:001425">
    <property type="entry name" value="Dynamin GTPase, putative"/>
    <property type="match status" value="1"/>
</dbReference>
<dbReference type="STRING" id="1081103.A0A0B2X5S6"/>
<dbReference type="OrthoDB" id="415706at2759"/>
<feature type="domain" description="Dynamin-type G" evidence="4">
    <location>
        <begin position="29"/>
        <end position="316"/>
    </location>
</feature>
<evidence type="ECO:0000256" key="2">
    <source>
        <dbReference type="ARBA" id="ARBA00023134"/>
    </source>
</evidence>
<dbReference type="InterPro" id="IPR001401">
    <property type="entry name" value="Dynamin_GTPase"/>
</dbReference>
<protein>
    <submittedName>
        <fullName evidence="5">Interferon-induced GTP-binding protein Mx</fullName>
    </submittedName>
</protein>
<dbReference type="GO" id="GO:0005874">
    <property type="term" value="C:microtubule"/>
    <property type="evidence" value="ECO:0007669"/>
    <property type="project" value="TreeGrafter"/>
</dbReference>
<dbReference type="GO" id="GO:0016020">
    <property type="term" value="C:membrane"/>
    <property type="evidence" value="ECO:0007669"/>
    <property type="project" value="TreeGrafter"/>
</dbReference>
<evidence type="ECO:0000313" key="6">
    <source>
        <dbReference type="Proteomes" id="UP000030816"/>
    </source>
</evidence>
<proteinExistence type="predicted"/>
<dbReference type="GO" id="GO:0016559">
    <property type="term" value="P:peroxisome fission"/>
    <property type="evidence" value="ECO:0007669"/>
    <property type="project" value="TreeGrafter"/>
</dbReference>
<dbReference type="SMART" id="SM00053">
    <property type="entry name" value="DYNc"/>
    <property type="match status" value="1"/>
</dbReference>
<dbReference type="PROSITE" id="PS51388">
    <property type="entry name" value="GED"/>
    <property type="match status" value="1"/>
</dbReference>
<evidence type="ECO:0000259" key="3">
    <source>
        <dbReference type="PROSITE" id="PS51388"/>
    </source>
</evidence>
<dbReference type="GO" id="GO:0003924">
    <property type="term" value="F:GTPase activity"/>
    <property type="evidence" value="ECO:0007669"/>
    <property type="project" value="InterPro"/>
</dbReference>
<dbReference type="GeneID" id="63736008"/>